<accession>A0A9X1UNG7</accession>
<dbReference type="EMBL" id="JAKLJA010000065">
    <property type="protein sequence ID" value="MCG5078613.1"/>
    <property type="molecule type" value="Genomic_DNA"/>
</dbReference>
<comment type="caution">
    <text evidence="2">The sequence shown here is derived from an EMBL/GenBank/DDBJ whole genome shotgun (WGS) entry which is preliminary data.</text>
</comment>
<evidence type="ECO:0000256" key="1">
    <source>
        <dbReference type="SAM" id="MobiDB-lite"/>
    </source>
</evidence>
<sequence>MQEAEKLPEDAADVSSAPARRRRNRSTRPWREVIGEFRASGLTIQAYSERSGISRSSMTRYLALARQAERSGDVQQNTGATTAVAQSMAGFMRVGIVDRAVDVSGNTSACEVPELILGDGIRLRLPVYVLEPLLQAMIDRIGGGAR</sequence>
<dbReference type="NCBIfam" id="NF047593">
    <property type="entry name" value="IS66_ISAeme5_TnpA"/>
    <property type="match status" value="1"/>
</dbReference>
<feature type="region of interest" description="Disordered" evidence="1">
    <location>
        <begin position="1"/>
        <end position="27"/>
    </location>
</feature>
<evidence type="ECO:0000313" key="2">
    <source>
        <dbReference type="EMBL" id="MCG5078613.1"/>
    </source>
</evidence>
<dbReference type="Proteomes" id="UP001139308">
    <property type="component" value="Unassembled WGS sequence"/>
</dbReference>
<evidence type="ECO:0000313" key="3">
    <source>
        <dbReference type="Proteomes" id="UP001139308"/>
    </source>
</evidence>
<name>A0A9X1UNG7_9BURK</name>
<protein>
    <submittedName>
        <fullName evidence="2">Uncharacterized protein</fullName>
    </submittedName>
</protein>
<dbReference type="RefSeq" id="WP_238468592.1">
    <property type="nucleotide sequence ID" value="NZ_JAKLJA010000065.1"/>
</dbReference>
<gene>
    <name evidence="2" type="ORF">L5014_35695</name>
</gene>
<dbReference type="AlphaFoldDB" id="A0A9X1UNG7"/>
<reference evidence="2" key="1">
    <citation type="submission" date="2022-01" db="EMBL/GenBank/DDBJ databases">
        <title>Genome sequence and assembly of Parabukholderia sp. RG36.</title>
        <authorList>
            <person name="Chhetri G."/>
        </authorList>
    </citation>
    <scope>NUCLEOTIDE SEQUENCE</scope>
    <source>
        <strain evidence="2">RG36</strain>
    </source>
</reference>
<proteinExistence type="predicted"/>
<organism evidence="2 3">
    <name type="scientific">Paraburkholderia tagetis</name>
    <dbReference type="NCBI Taxonomy" id="2913261"/>
    <lineage>
        <taxon>Bacteria</taxon>
        <taxon>Pseudomonadati</taxon>
        <taxon>Pseudomonadota</taxon>
        <taxon>Betaproteobacteria</taxon>
        <taxon>Burkholderiales</taxon>
        <taxon>Burkholderiaceae</taxon>
        <taxon>Paraburkholderia</taxon>
    </lineage>
</organism>
<keyword evidence="3" id="KW-1185">Reference proteome</keyword>